<feature type="transmembrane region" description="Helical" evidence="3">
    <location>
        <begin position="116"/>
        <end position="134"/>
    </location>
</feature>
<dbReference type="InterPro" id="IPR020846">
    <property type="entry name" value="MFS_dom"/>
</dbReference>
<feature type="transmembrane region" description="Helical" evidence="3">
    <location>
        <begin position="140"/>
        <end position="161"/>
    </location>
</feature>
<keyword evidence="3" id="KW-1133">Transmembrane helix</keyword>
<keyword evidence="3" id="KW-0472">Membrane</keyword>
<comment type="subcellular location">
    <subcellularLocation>
        <location evidence="1">Membrane</location>
        <topology evidence="1">Multi-pass membrane protein</topology>
    </subcellularLocation>
</comment>
<feature type="transmembrane region" description="Helical" evidence="3">
    <location>
        <begin position="409"/>
        <end position="427"/>
    </location>
</feature>
<dbReference type="InterPro" id="IPR036259">
    <property type="entry name" value="MFS_trans_sf"/>
</dbReference>
<dbReference type="GO" id="GO:0022857">
    <property type="term" value="F:transmembrane transporter activity"/>
    <property type="evidence" value="ECO:0007669"/>
    <property type="project" value="InterPro"/>
</dbReference>
<evidence type="ECO:0000256" key="1">
    <source>
        <dbReference type="ARBA" id="ARBA00004141"/>
    </source>
</evidence>
<dbReference type="InterPro" id="IPR011701">
    <property type="entry name" value="MFS"/>
</dbReference>
<dbReference type="EMBL" id="KV417493">
    <property type="protein sequence ID" value="KZP30641.1"/>
    <property type="molecule type" value="Genomic_DNA"/>
</dbReference>
<evidence type="ECO:0000256" key="2">
    <source>
        <dbReference type="ARBA" id="ARBA00006727"/>
    </source>
</evidence>
<comment type="similarity">
    <text evidence="2">Belongs to the major facilitator superfamily. Monocarboxylate porter (TC 2.A.1.13) family.</text>
</comment>
<dbReference type="SUPFAM" id="SSF103473">
    <property type="entry name" value="MFS general substrate transporter"/>
    <property type="match status" value="1"/>
</dbReference>
<gene>
    <name evidence="5" type="ORF">FIBSPDRAFT_908033</name>
</gene>
<dbReference type="PANTHER" id="PTHR11360">
    <property type="entry name" value="MONOCARBOXYLATE TRANSPORTER"/>
    <property type="match status" value="1"/>
</dbReference>
<feature type="domain" description="Major facilitator superfamily (MFS) profile" evidence="4">
    <location>
        <begin position="245"/>
        <end position="439"/>
    </location>
</feature>
<feature type="transmembrane region" description="Helical" evidence="3">
    <location>
        <begin position="205"/>
        <end position="225"/>
    </location>
</feature>
<feature type="transmembrane region" description="Helical" evidence="3">
    <location>
        <begin position="306"/>
        <end position="327"/>
    </location>
</feature>
<evidence type="ECO:0000313" key="6">
    <source>
        <dbReference type="Proteomes" id="UP000076532"/>
    </source>
</evidence>
<feature type="transmembrane region" description="Helical" evidence="3">
    <location>
        <begin position="173"/>
        <end position="193"/>
    </location>
</feature>
<protein>
    <submittedName>
        <fullName evidence="5">MFS general substrate transporter</fullName>
    </submittedName>
</protein>
<organism evidence="5 6">
    <name type="scientific">Athelia psychrophila</name>
    <dbReference type="NCBI Taxonomy" id="1759441"/>
    <lineage>
        <taxon>Eukaryota</taxon>
        <taxon>Fungi</taxon>
        <taxon>Dikarya</taxon>
        <taxon>Basidiomycota</taxon>
        <taxon>Agaricomycotina</taxon>
        <taxon>Agaricomycetes</taxon>
        <taxon>Agaricomycetidae</taxon>
        <taxon>Atheliales</taxon>
        <taxon>Atheliaceae</taxon>
        <taxon>Athelia</taxon>
    </lineage>
</organism>
<keyword evidence="3" id="KW-0812">Transmembrane</keyword>
<evidence type="ECO:0000313" key="5">
    <source>
        <dbReference type="EMBL" id="KZP30641.1"/>
    </source>
</evidence>
<dbReference type="PANTHER" id="PTHR11360:SF305">
    <property type="entry name" value="MAJOR FACILITATOR SUPERFAMILY (MFS) PROFILE DOMAIN-CONTAINING PROTEIN"/>
    <property type="match status" value="1"/>
</dbReference>
<evidence type="ECO:0000256" key="3">
    <source>
        <dbReference type="SAM" id="Phobius"/>
    </source>
</evidence>
<reference evidence="5 6" key="1">
    <citation type="journal article" date="2016" name="Mol. Biol. Evol.">
        <title>Comparative Genomics of Early-Diverging Mushroom-Forming Fungi Provides Insights into the Origins of Lignocellulose Decay Capabilities.</title>
        <authorList>
            <person name="Nagy L.G."/>
            <person name="Riley R."/>
            <person name="Tritt A."/>
            <person name="Adam C."/>
            <person name="Daum C."/>
            <person name="Floudas D."/>
            <person name="Sun H."/>
            <person name="Yadav J.S."/>
            <person name="Pangilinan J."/>
            <person name="Larsson K.H."/>
            <person name="Matsuura K."/>
            <person name="Barry K."/>
            <person name="Labutti K."/>
            <person name="Kuo R."/>
            <person name="Ohm R.A."/>
            <person name="Bhattacharya S.S."/>
            <person name="Shirouzu T."/>
            <person name="Yoshinaga Y."/>
            <person name="Martin F.M."/>
            <person name="Grigoriev I.V."/>
            <person name="Hibbett D.S."/>
        </authorList>
    </citation>
    <scope>NUCLEOTIDE SEQUENCE [LARGE SCALE GENOMIC DNA]</scope>
    <source>
        <strain evidence="5 6">CBS 109695</strain>
    </source>
</reference>
<keyword evidence="6" id="KW-1185">Reference proteome</keyword>
<dbReference type="InterPro" id="IPR050327">
    <property type="entry name" value="Proton-linked_MCT"/>
</dbReference>
<dbReference type="STRING" id="436010.A0A166TID0"/>
<feature type="transmembrane region" description="Helical" evidence="3">
    <location>
        <begin position="85"/>
        <end position="104"/>
    </location>
</feature>
<dbReference type="AlphaFoldDB" id="A0A166TID0"/>
<name>A0A166TID0_9AGAM</name>
<evidence type="ECO:0000259" key="4">
    <source>
        <dbReference type="PROSITE" id="PS50850"/>
    </source>
</evidence>
<feature type="transmembrane region" description="Helical" evidence="3">
    <location>
        <begin position="246"/>
        <end position="267"/>
    </location>
</feature>
<dbReference type="PROSITE" id="PS50850">
    <property type="entry name" value="MFS"/>
    <property type="match status" value="1"/>
</dbReference>
<dbReference type="Proteomes" id="UP000076532">
    <property type="component" value="Unassembled WGS sequence"/>
</dbReference>
<dbReference type="Pfam" id="PF07690">
    <property type="entry name" value="MFS_1"/>
    <property type="match status" value="1"/>
</dbReference>
<feature type="transmembrane region" description="Helical" evidence="3">
    <location>
        <begin position="273"/>
        <end position="294"/>
    </location>
</feature>
<feature type="transmembrane region" description="Helical" evidence="3">
    <location>
        <begin position="333"/>
        <end position="358"/>
    </location>
</feature>
<dbReference type="OrthoDB" id="2213137at2759"/>
<sequence>MSITTVERNSVELSTLSLRAESGGRGVSSSLPALPPASVDDVPDGGYGWVVVGACSTLTSTSGLTYSWGLIQAKLASENLAADSTLAFIGSTAIAFVAFGAIINGRLIRIMGSRNAALLACSFLGGSQILSSWATKSIGALFVTNGAILGMGCSICFMACNSLPAQYFKRRRGLANGCVVAGGGLGGFVLSLTMNSLLSHLSIAWTFRVLGFITLAVTLPAAMLLKERTIRPVATIDWTLFADPKFLLLFFGGGIATFPLLVPPFFIPLYASSIHLSTSTGSTLLAIFNLSSAFGRIGFGQLGDKIGPVTSMFIATITSALSMLAIWPVSDSLAPFVLFIVINGIGNGGFFSTMPSVVGHVYGPSRLPTALAMVVTAWGAGYIMGAPIAGYILEHYGGAEAGRAAFRPAMYYAGSMSLGSAVFTVGLRRLMSKKLLVFA</sequence>
<feature type="transmembrane region" description="Helical" evidence="3">
    <location>
        <begin position="370"/>
        <end position="389"/>
    </location>
</feature>
<proteinExistence type="inferred from homology"/>
<dbReference type="Gene3D" id="1.20.1250.20">
    <property type="entry name" value="MFS general substrate transporter like domains"/>
    <property type="match status" value="2"/>
</dbReference>
<accession>A0A166TID0</accession>
<dbReference type="GO" id="GO:0016020">
    <property type="term" value="C:membrane"/>
    <property type="evidence" value="ECO:0007669"/>
    <property type="project" value="UniProtKB-SubCell"/>
</dbReference>